<proteinExistence type="predicted"/>
<evidence type="ECO:0000256" key="1">
    <source>
        <dbReference type="ARBA" id="ARBA00022801"/>
    </source>
</evidence>
<keyword evidence="1" id="KW-0378">Hydrolase</keyword>
<dbReference type="GO" id="GO:0016020">
    <property type="term" value="C:membrane"/>
    <property type="evidence" value="ECO:0007669"/>
    <property type="project" value="TreeGrafter"/>
</dbReference>
<reference evidence="3 4" key="1">
    <citation type="submission" date="2016-07" db="EMBL/GenBank/DDBJ databases">
        <title>High microdiversification within the ubiquitous acI lineage of Actinobacteria.</title>
        <authorList>
            <person name="Neuenschwander S.M."/>
            <person name="Salcher M."/>
            <person name="Ghai R."/>
            <person name="Pernthaler J."/>
        </authorList>
    </citation>
    <scope>NUCLEOTIDE SEQUENCE [LARGE SCALE GENOMIC DNA]</scope>
    <source>
        <strain evidence="3">MMS-21-160</strain>
    </source>
</reference>
<dbReference type="KEGG" id="nhi:B1s21160_02715"/>
<dbReference type="InterPro" id="IPR000073">
    <property type="entry name" value="AB_hydrolase_1"/>
</dbReference>
<dbReference type="InterPro" id="IPR029058">
    <property type="entry name" value="AB_hydrolase_fold"/>
</dbReference>
<evidence type="ECO:0000313" key="3">
    <source>
        <dbReference type="EMBL" id="ASY13255.1"/>
    </source>
</evidence>
<dbReference type="RefSeq" id="WP_095672333.1">
    <property type="nucleotide sequence ID" value="NZ_CP016771.1"/>
</dbReference>
<dbReference type="Proteomes" id="UP000217171">
    <property type="component" value="Chromosome"/>
</dbReference>
<dbReference type="InterPro" id="IPR050266">
    <property type="entry name" value="AB_hydrolase_sf"/>
</dbReference>
<accession>A0A249K953</accession>
<evidence type="ECO:0000313" key="4">
    <source>
        <dbReference type="Proteomes" id="UP000217171"/>
    </source>
</evidence>
<evidence type="ECO:0000259" key="2">
    <source>
        <dbReference type="Pfam" id="PF00561"/>
    </source>
</evidence>
<organism evidence="3 4">
    <name type="scientific">Candidatus Nanopelagicus hibericus</name>
    <dbReference type="NCBI Taxonomy" id="1884915"/>
    <lineage>
        <taxon>Bacteria</taxon>
        <taxon>Bacillati</taxon>
        <taxon>Actinomycetota</taxon>
        <taxon>Actinomycetes</taxon>
        <taxon>Candidatus Nanopelagicales</taxon>
        <taxon>Candidatus Nanopelagicaceae</taxon>
        <taxon>Candidatus Nanopelagicus</taxon>
    </lineage>
</organism>
<dbReference type="PANTHER" id="PTHR43798">
    <property type="entry name" value="MONOACYLGLYCEROL LIPASE"/>
    <property type="match status" value="1"/>
</dbReference>
<keyword evidence="4" id="KW-1185">Reference proteome</keyword>
<dbReference type="GO" id="GO:0016787">
    <property type="term" value="F:hydrolase activity"/>
    <property type="evidence" value="ECO:0007669"/>
    <property type="project" value="UniProtKB-KW"/>
</dbReference>
<dbReference type="SUPFAM" id="SSF53474">
    <property type="entry name" value="alpha/beta-Hydrolases"/>
    <property type="match status" value="1"/>
</dbReference>
<protein>
    <submittedName>
        <fullName evidence="3">Putative pimeloyl-ACP methyl ester carboxylesterase</fullName>
    </submittedName>
</protein>
<dbReference type="EMBL" id="CP016771">
    <property type="protein sequence ID" value="ASY13255.1"/>
    <property type="molecule type" value="Genomic_DNA"/>
</dbReference>
<name>A0A249K953_9ACTN</name>
<gene>
    <name evidence="3" type="ORF">B1s21160_02715</name>
</gene>
<dbReference type="OrthoDB" id="9800988at2"/>
<sequence>MANTTLKLKDGRALDYISNTVKSDKAILFHHGTPGDCTAWSSWVEGINEVKAIAASRPGYGHSDRRRGRNVAADIDDQSELLDHLGIKKFVSIGWSGGGPHALNMTRESRNMGAITLAGVGEWGNEDLDFLNGMGPENHDEFGAALAGEKSIEEWMIENAHDLKTVTGAALISALGGLIGEADKKALTHEVADEEAAVFRRALSVSYYGWSDDDLAFVQSFGFKLSEINKPTLIWQGDDDFMVPREHSNWLAKHIPGAKLNFVPGHGHISLVQNYRPEIIKQALNLLNS</sequence>
<dbReference type="AlphaFoldDB" id="A0A249K953"/>
<dbReference type="Pfam" id="PF00561">
    <property type="entry name" value="Abhydrolase_1"/>
    <property type="match status" value="1"/>
</dbReference>
<dbReference type="Gene3D" id="3.40.50.1820">
    <property type="entry name" value="alpha/beta hydrolase"/>
    <property type="match status" value="1"/>
</dbReference>
<dbReference type="PANTHER" id="PTHR43798:SF31">
    <property type="entry name" value="AB HYDROLASE SUPERFAMILY PROTEIN YCLE"/>
    <property type="match status" value="1"/>
</dbReference>
<feature type="domain" description="AB hydrolase-1" evidence="2">
    <location>
        <begin position="26"/>
        <end position="274"/>
    </location>
</feature>